<feature type="region of interest" description="Disordered" evidence="1">
    <location>
        <begin position="69"/>
        <end position="99"/>
    </location>
</feature>
<keyword evidence="2" id="KW-0472">Membrane</keyword>
<sequence>MPWYGHNLSGWGWFAMSVGMIVFWGVIIVVIVAVVRALGRSQNYPRPPAGPSPEQVLAERFARGEIDEEDYRRRLDTLRTSSTAPDTDAGPRTTTLPPS</sequence>
<evidence type="ECO:0000313" key="5">
    <source>
        <dbReference type="Proteomes" id="UP000611554"/>
    </source>
</evidence>
<proteinExistence type="predicted"/>
<comment type="caution">
    <text evidence="4">The sequence shown here is derived from an EMBL/GenBank/DDBJ whole genome shotgun (WGS) entry which is preliminary data.</text>
</comment>
<feature type="transmembrane region" description="Helical" evidence="2">
    <location>
        <begin position="12"/>
        <end position="38"/>
    </location>
</feature>
<dbReference type="Pfam" id="PF09851">
    <property type="entry name" value="SHOCT"/>
    <property type="match status" value="1"/>
</dbReference>
<feature type="domain" description="SHOCT" evidence="3">
    <location>
        <begin position="53"/>
        <end position="78"/>
    </location>
</feature>
<gene>
    <name evidence="4" type="ORF">GCM10010140_72840</name>
</gene>
<evidence type="ECO:0000256" key="2">
    <source>
        <dbReference type="SAM" id="Phobius"/>
    </source>
</evidence>
<keyword evidence="2" id="KW-0812">Transmembrane</keyword>
<evidence type="ECO:0000259" key="3">
    <source>
        <dbReference type="Pfam" id="PF09851"/>
    </source>
</evidence>
<evidence type="ECO:0000256" key="1">
    <source>
        <dbReference type="SAM" id="MobiDB-lite"/>
    </source>
</evidence>
<dbReference type="EMBL" id="BMQJ01000030">
    <property type="protein sequence ID" value="GGQ32173.1"/>
    <property type="molecule type" value="Genomic_DNA"/>
</dbReference>
<keyword evidence="2" id="KW-1133">Transmembrane helix</keyword>
<accession>A0ABQ2RKR2</accession>
<protein>
    <recommendedName>
        <fullName evidence="3">SHOCT domain-containing protein</fullName>
    </recommendedName>
</protein>
<organism evidence="4 5">
    <name type="scientific">Streptosporangium pseudovulgare</name>
    <dbReference type="NCBI Taxonomy" id="35765"/>
    <lineage>
        <taxon>Bacteria</taxon>
        <taxon>Bacillati</taxon>
        <taxon>Actinomycetota</taxon>
        <taxon>Actinomycetes</taxon>
        <taxon>Streptosporangiales</taxon>
        <taxon>Streptosporangiaceae</taxon>
        <taxon>Streptosporangium</taxon>
    </lineage>
</organism>
<reference evidence="5" key="1">
    <citation type="journal article" date="2019" name="Int. J. Syst. Evol. Microbiol.">
        <title>The Global Catalogue of Microorganisms (GCM) 10K type strain sequencing project: providing services to taxonomists for standard genome sequencing and annotation.</title>
        <authorList>
            <consortium name="The Broad Institute Genomics Platform"/>
            <consortium name="The Broad Institute Genome Sequencing Center for Infectious Disease"/>
            <person name="Wu L."/>
            <person name="Ma J."/>
        </authorList>
    </citation>
    <scope>NUCLEOTIDE SEQUENCE [LARGE SCALE GENOMIC DNA]</scope>
    <source>
        <strain evidence="5">JCM 3115</strain>
    </source>
</reference>
<dbReference type="RefSeq" id="WP_229811990.1">
    <property type="nucleotide sequence ID" value="NZ_BMQJ01000030.1"/>
</dbReference>
<name>A0ABQ2RKR2_9ACTN</name>
<dbReference type="InterPro" id="IPR018649">
    <property type="entry name" value="SHOCT"/>
</dbReference>
<evidence type="ECO:0000313" key="4">
    <source>
        <dbReference type="EMBL" id="GGQ32173.1"/>
    </source>
</evidence>
<dbReference type="Proteomes" id="UP000611554">
    <property type="component" value="Unassembled WGS sequence"/>
</dbReference>
<keyword evidence="5" id="KW-1185">Reference proteome</keyword>